<dbReference type="InterPro" id="IPR005135">
    <property type="entry name" value="Endo/exonuclease/phosphatase"/>
</dbReference>
<feature type="domain" description="Endonuclease/exonuclease/phosphatase" evidence="2">
    <location>
        <begin position="110"/>
        <end position="314"/>
    </location>
</feature>
<evidence type="ECO:0000313" key="4">
    <source>
        <dbReference type="EMBL" id="SLN40791.1"/>
    </source>
</evidence>
<dbReference type="RefSeq" id="WP_085896027.1">
    <property type="nucleotide sequence ID" value="NZ_FWFY01000004.1"/>
</dbReference>
<dbReference type="EMBL" id="FWFY01000004">
    <property type="protein sequence ID" value="SLN40791.1"/>
    <property type="molecule type" value="Genomic_DNA"/>
</dbReference>
<sequence>MRHVLAVIAGIALALLCVASLLPLVETDTWWLRYLDFPRMQFAVGLVVLWVLMVALGGIGRGAARWLTVLTIVALAYHGWRLWPYQPLAAKMDPGLVSCIPEERLSVLVANVQRSNRQAEEVIALARAQDPDLFFVLETNEWWDEALAPLDADYAHHEQDIPSDATYYGMHVFSRHPFASTEMKFPFGADTPLFDGTLEHPAGQVRVFGIHPRPPHYFQPSTLRDATMLEAAIGARDGTLPALIAGDFNAAPWERTSRRVLRLGQLIDPRAGRGPMISFDANSWWMKWPLDQILWQQGLAMADFTVLPGIGSDHYPVRADLCFTVNTDQRFVPIHEDDDAEAQATLEKARNMRDAAFDG</sequence>
<dbReference type="GO" id="GO:0004519">
    <property type="term" value="F:endonuclease activity"/>
    <property type="evidence" value="ECO:0007669"/>
    <property type="project" value="UniProtKB-KW"/>
</dbReference>
<dbReference type="EMBL" id="PYGB01000004">
    <property type="protein sequence ID" value="PSK86842.1"/>
    <property type="molecule type" value="Genomic_DNA"/>
</dbReference>
<organism evidence="4 5">
    <name type="scientific">Limimaricola soesokkakensis</name>
    <dbReference type="NCBI Taxonomy" id="1343159"/>
    <lineage>
        <taxon>Bacteria</taxon>
        <taxon>Pseudomonadati</taxon>
        <taxon>Pseudomonadota</taxon>
        <taxon>Alphaproteobacteria</taxon>
        <taxon>Rhodobacterales</taxon>
        <taxon>Paracoccaceae</taxon>
        <taxon>Limimaricola</taxon>
    </lineage>
</organism>
<dbReference type="Proteomes" id="UP000193495">
    <property type="component" value="Unassembled WGS sequence"/>
</dbReference>
<dbReference type="GO" id="GO:0004527">
    <property type="term" value="F:exonuclease activity"/>
    <property type="evidence" value="ECO:0007669"/>
    <property type="project" value="UniProtKB-KW"/>
</dbReference>
<name>A0A1X6Z4Q0_9RHOB</name>
<keyword evidence="3" id="KW-0269">Exonuclease</keyword>
<reference evidence="3 6" key="2">
    <citation type="submission" date="2018-03" db="EMBL/GenBank/DDBJ databases">
        <title>Genomic Encyclopedia of Archaeal and Bacterial Type Strains, Phase II (KMG-II): from individual species to whole genera.</title>
        <authorList>
            <person name="Goeker M."/>
        </authorList>
    </citation>
    <scope>NUCLEOTIDE SEQUENCE [LARGE SCALE GENOMIC DNA]</scope>
    <source>
        <strain evidence="3 6">DSM 29956</strain>
    </source>
</reference>
<dbReference type="Pfam" id="PF03372">
    <property type="entry name" value="Exo_endo_phos"/>
    <property type="match status" value="1"/>
</dbReference>
<dbReference type="Proteomes" id="UP000240624">
    <property type="component" value="Unassembled WGS sequence"/>
</dbReference>
<reference evidence="4 5" key="1">
    <citation type="submission" date="2017-03" db="EMBL/GenBank/DDBJ databases">
        <authorList>
            <person name="Afonso C.L."/>
            <person name="Miller P.J."/>
            <person name="Scott M.A."/>
            <person name="Spackman E."/>
            <person name="Goraichik I."/>
            <person name="Dimitrov K.M."/>
            <person name="Suarez D.L."/>
            <person name="Swayne D.E."/>
        </authorList>
    </citation>
    <scope>NUCLEOTIDE SEQUENCE [LARGE SCALE GENOMIC DNA]</scope>
    <source>
        <strain evidence="4 5">CECT 8367</strain>
    </source>
</reference>
<dbReference type="Gene3D" id="3.60.10.10">
    <property type="entry name" value="Endonuclease/exonuclease/phosphatase"/>
    <property type="match status" value="1"/>
</dbReference>
<keyword evidence="1" id="KW-1133">Transmembrane helix</keyword>
<dbReference type="AlphaFoldDB" id="A0A1X6Z4Q0"/>
<dbReference type="SUPFAM" id="SSF56219">
    <property type="entry name" value="DNase I-like"/>
    <property type="match status" value="1"/>
</dbReference>
<accession>A0A1X6Z4Q0</accession>
<keyword evidence="3" id="KW-0255">Endonuclease</keyword>
<evidence type="ECO:0000313" key="5">
    <source>
        <dbReference type="Proteomes" id="UP000193495"/>
    </source>
</evidence>
<evidence type="ECO:0000313" key="3">
    <source>
        <dbReference type="EMBL" id="PSK86842.1"/>
    </source>
</evidence>
<keyword evidence="1" id="KW-0472">Membrane</keyword>
<evidence type="ECO:0000313" key="6">
    <source>
        <dbReference type="Proteomes" id="UP000240624"/>
    </source>
</evidence>
<feature type="transmembrane region" description="Helical" evidence="1">
    <location>
        <begin position="66"/>
        <end position="83"/>
    </location>
</feature>
<keyword evidence="3" id="KW-0540">Nuclease</keyword>
<protein>
    <submittedName>
        <fullName evidence="3">Endonuclease/exonuclease/phosphatase (EEP) superfamily protein YafD</fullName>
    </submittedName>
</protein>
<proteinExistence type="predicted"/>
<keyword evidence="6" id="KW-1185">Reference proteome</keyword>
<dbReference type="InterPro" id="IPR036691">
    <property type="entry name" value="Endo/exonu/phosph_ase_sf"/>
</dbReference>
<evidence type="ECO:0000256" key="1">
    <source>
        <dbReference type="SAM" id="Phobius"/>
    </source>
</evidence>
<feature type="transmembrane region" description="Helical" evidence="1">
    <location>
        <begin position="37"/>
        <end position="59"/>
    </location>
</feature>
<keyword evidence="1" id="KW-0812">Transmembrane</keyword>
<keyword evidence="3" id="KW-0378">Hydrolase</keyword>
<gene>
    <name evidence="3" type="ORF">CLV79_104277</name>
    <name evidence="4" type="ORF">LOS8367_01675</name>
</gene>
<evidence type="ECO:0000259" key="2">
    <source>
        <dbReference type="Pfam" id="PF03372"/>
    </source>
</evidence>
<dbReference type="OrthoDB" id="9796594at2"/>